<feature type="domain" description="DUF1731" evidence="3">
    <location>
        <begin position="251"/>
        <end position="297"/>
    </location>
</feature>
<dbReference type="Gene3D" id="3.40.50.720">
    <property type="entry name" value="NAD(P)-binding Rossmann-like Domain"/>
    <property type="match status" value="1"/>
</dbReference>
<dbReference type="CDD" id="cd05242">
    <property type="entry name" value="SDR_a8"/>
    <property type="match status" value="1"/>
</dbReference>
<evidence type="ECO:0008006" key="6">
    <source>
        <dbReference type="Google" id="ProtNLM"/>
    </source>
</evidence>
<dbReference type="Pfam" id="PF01370">
    <property type="entry name" value="Epimerase"/>
    <property type="match status" value="1"/>
</dbReference>
<dbReference type="AlphaFoldDB" id="A0A521B4U2"/>
<evidence type="ECO:0000313" key="5">
    <source>
        <dbReference type="Proteomes" id="UP000317557"/>
    </source>
</evidence>
<dbReference type="Proteomes" id="UP000317557">
    <property type="component" value="Unassembled WGS sequence"/>
</dbReference>
<evidence type="ECO:0000256" key="1">
    <source>
        <dbReference type="ARBA" id="ARBA00009353"/>
    </source>
</evidence>
<gene>
    <name evidence="4" type="ORF">SAMN06265219_10216</name>
</gene>
<dbReference type="PANTHER" id="PTHR11092">
    <property type="entry name" value="SUGAR NUCLEOTIDE EPIMERASE RELATED"/>
    <property type="match status" value="1"/>
</dbReference>
<dbReference type="SUPFAM" id="SSF51735">
    <property type="entry name" value="NAD(P)-binding Rossmann-fold domains"/>
    <property type="match status" value="1"/>
</dbReference>
<dbReference type="NCBIfam" id="TIGR01777">
    <property type="entry name" value="yfcH"/>
    <property type="match status" value="1"/>
</dbReference>
<dbReference type="OrthoDB" id="9801773at2"/>
<feature type="domain" description="NAD-dependent epimerase/dehydratase" evidence="2">
    <location>
        <begin position="3"/>
        <end position="223"/>
    </location>
</feature>
<evidence type="ECO:0000313" key="4">
    <source>
        <dbReference type="EMBL" id="SMO42128.1"/>
    </source>
</evidence>
<sequence>MNILISGGTGFIGQELRTLLLKQGHDLVILTRSPEKYKDESAKNQRFVSWDDNLPGLMNDVDAVVNLAGENIFALRWTPEKKERILNSRIKTTRTLVEAMKEAGDKPVAFVSSSGANVYGDRGDEVLDENEPPADDFLADVCIQWEQEAEKATEFGVRVANPRTGVVLEKEGGALEKMLLPFRMGVGGPIGPGTQYMSWIHRTDLCRSIIFAIENEEMQGPYNACAPNPVTMNEFSKTLAATLNRPAIFKVPEFIIETALGEVSKLVIDSVRMQPKKLQVAGFDFQFEELEEALADIV</sequence>
<dbReference type="InterPro" id="IPR036291">
    <property type="entry name" value="NAD(P)-bd_dom_sf"/>
</dbReference>
<dbReference type="Pfam" id="PF08338">
    <property type="entry name" value="DUF1731"/>
    <property type="match status" value="1"/>
</dbReference>
<organism evidence="4 5">
    <name type="scientific">Gracilimonas mengyeensis</name>
    <dbReference type="NCBI Taxonomy" id="1302730"/>
    <lineage>
        <taxon>Bacteria</taxon>
        <taxon>Pseudomonadati</taxon>
        <taxon>Balneolota</taxon>
        <taxon>Balneolia</taxon>
        <taxon>Balneolales</taxon>
        <taxon>Balneolaceae</taxon>
        <taxon>Gracilimonas</taxon>
    </lineage>
</organism>
<dbReference type="RefSeq" id="WP_142453042.1">
    <property type="nucleotide sequence ID" value="NZ_FXTP01000002.1"/>
</dbReference>
<protein>
    <recommendedName>
        <fullName evidence="6">TIGR01777 family protein</fullName>
    </recommendedName>
</protein>
<dbReference type="EMBL" id="FXTP01000002">
    <property type="protein sequence ID" value="SMO42128.1"/>
    <property type="molecule type" value="Genomic_DNA"/>
</dbReference>
<accession>A0A521B4U2</accession>
<proteinExistence type="inferred from homology"/>
<dbReference type="PANTHER" id="PTHR11092:SF0">
    <property type="entry name" value="EPIMERASE FAMILY PROTEIN SDR39U1"/>
    <property type="match status" value="1"/>
</dbReference>
<dbReference type="InterPro" id="IPR010099">
    <property type="entry name" value="SDR39U1"/>
</dbReference>
<dbReference type="InterPro" id="IPR013549">
    <property type="entry name" value="DUF1731"/>
</dbReference>
<comment type="similarity">
    <text evidence="1">Belongs to the NAD(P)-dependent epimerase/dehydratase family. SDR39U1 subfamily.</text>
</comment>
<name>A0A521B4U2_9BACT</name>
<reference evidence="4 5" key="1">
    <citation type="submission" date="2017-05" db="EMBL/GenBank/DDBJ databases">
        <authorList>
            <person name="Varghese N."/>
            <person name="Submissions S."/>
        </authorList>
    </citation>
    <scope>NUCLEOTIDE SEQUENCE [LARGE SCALE GENOMIC DNA]</scope>
    <source>
        <strain evidence="4 5">DSM 21985</strain>
    </source>
</reference>
<dbReference type="InterPro" id="IPR001509">
    <property type="entry name" value="Epimerase_deHydtase"/>
</dbReference>
<evidence type="ECO:0000259" key="2">
    <source>
        <dbReference type="Pfam" id="PF01370"/>
    </source>
</evidence>
<evidence type="ECO:0000259" key="3">
    <source>
        <dbReference type="Pfam" id="PF08338"/>
    </source>
</evidence>
<keyword evidence="5" id="KW-1185">Reference proteome</keyword>